<dbReference type="InterPro" id="IPR029041">
    <property type="entry name" value="FAD-linked_oxidoreductase-like"/>
</dbReference>
<keyword evidence="7 12" id="KW-0560">Oxidoreductase</keyword>
<evidence type="ECO:0000313" key="14">
    <source>
        <dbReference type="Proteomes" id="UP000029444"/>
    </source>
</evidence>
<evidence type="ECO:0000256" key="8">
    <source>
        <dbReference type="ARBA" id="ARBA00023027"/>
    </source>
</evidence>
<comment type="pathway">
    <text evidence="2 12">One-carbon metabolism; tetrahydrofolate interconversion.</text>
</comment>
<dbReference type="PANTHER" id="PTHR45754:SF3">
    <property type="entry name" value="METHYLENETETRAHYDROFOLATE REDUCTASE (NADPH)"/>
    <property type="match status" value="1"/>
</dbReference>
<evidence type="ECO:0000256" key="7">
    <source>
        <dbReference type="ARBA" id="ARBA00023002"/>
    </source>
</evidence>
<evidence type="ECO:0000256" key="12">
    <source>
        <dbReference type="RuleBase" id="RU003862"/>
    </source>
</evidence>
<protein>
    <recommendedName>
        <fullName evidence="12">Methylenetetrahydrofolate reductase</fullName>
        <ecNumber evidence="12">1.5.1.54</ecNumber>
    </recommendedName>
</protein>
<evidence type="ECO:0000256" key="5">
    <source>
        <dbReference type="ARBA" id="ARBA00022630"/>
    </source>
</evidence>
<evidence type="ECO:0000256" key="3">
    <source>
        <dbReference type="ARBA" id="ARBA00006743"/>
    </source>
</evidence>
<dbReference type="STRING" id="1177154.Y5S_01904"/>
<dbReference type="GO" id="GO:0035999">
    <property type="term" value="P:tetrahydrofolate interconversion"/>
    <property type="evidence" value="ECO:0007669"/>
    <property type="project" value="UniProtKB-UniPathway"/>
</dbReference>
<dbReference type="UniPathway" id="UPA00193"/>
<dbReference type="InterPro" id="IPR004620">
    <property type="entry name" value="MTHF_reductase_bac"/>
</dbReference>
<dbReference type="eggNOG" id="COG0685">
    <property type="taxonomic scope" value="Bacteria"/>
</dbReference>
<dbReference type="Pfam" id="PF02219">
    <property type="entry name" value="MTHFR"/>
    <property type="match status" value="1"/>
</dbReference>
<dbReference type="InterPro" id="IPR003171">
    <property type="entry name" value="Mehydrof_redctse-like"/>
</dbReference>
<reference evidence="13 14" key="1">
    <citation type="submission" date="2012-09" db="EMBL/GenBank/DDBJ databases">
        <title>Genome Sequence of alkane-degrading Bacterium Alcanivorax sp. 19-m-6.</title>
        <authorList>
            <person name="Lai Q."/>
            <person name="Shao Z."/>
        </authorList>
    </citation>
    <scope>NUCLEOTIDE SEQUENCE [LARGE SCALE GENOMIC DNA]</scope>
    <source>
        <strain evidence="13 14">19-m-6</strain>
    </source>
</reference>
<evidence type="ECO:0000256" key="10">
    <source>
        <dbReference type="ARBA" id="ARBA00034478"/>
    </source>
</evidence>
<dbReference type="OrthoDB" id="9812555at2"/>
<evidence type="ECO:0000256" key="2">
    <source>
        <dbReference type="ARBA" id="ARBA00004777"/>
    </source>
</evidence>
<proteinExistence type="inferred from homology"/>
<name>A0A095SK11_9GAMM</name>
<evidence type="ECO:0000256" key="11">
    <source>
        <dbReference type="ARBA" id="ARBA00048628"/>
    </source>
</evidence>
<dbReference type="GO" id="GO:0005829">
    <property type="term" value="C:cytosol"/>
    <property type="evidence" value="ECO:0007669"/>
    <property type="project" value="InterPro"/>
</dbReference>
<dbReference type="GO" id="GO:0009086">
    <property type="term" value="P:methionine biosynthetic process"/>
    <property type="evidence" value="ECO:0007669"/>
    <property type="project" value="UniProtKB-KW"/>
</dbReference>
<dbReference type="AlphaFoldDB" id="A0A095SK11"/>
<dbReference type="PANTHER" id="PTHR45754">
    <property type="entry name" value="METHYLENETETRAHYDROFOLATE REDUCTASE"/>
    <property type="match status" value="1"/>
</dbReference>
<evidence type="ECO:0000313" key="13">
    <source>
        <dbReference type="EMBL" id="KGD64996.1"/>
    </source>
</evidence>
<evidence type="ECO:0000256" key="6">
    <source>
        <dbReference type="ARBA" id="ARBA00022827"/>
    </source>
</evidence>
<dbReference type="PATRIC" id="fig|1177154.3.peg.1937"/>
<comment type="cofactor">
    <cofactor evidence="1 12">
        <name>FAD</name>
        <dbReference type="ChEBI" id="CHEBI:57692"/>
    </cofactor>
</comment>
<keyword evidence="8" id="KW-0520">NAD</keyword>
<dbReference type="EMBL" id="ARXV01000006">
    <property type="protein sequence ID" value="KGD64996.1"/>
    <property type="molecule type" value="Genomic_DNA"/>
</dbReference>
<gene>
    <name evidence="13" type="ORF">Y5S_01904</name>
</gene>
<evidence type="ECO:0000256" key="9">
    <source>
        <dbReference type="ARBA" id="ARBA00023167"/>
    </source>
</evidence>
<comment type="catalytic activity">
    <reaction evidence="11">
        <text>(6S)-5-methyl-5,6,7,8-tetrahydrofolate + NAD(+) = (6R)-5,10-methylene-5,6,7,8-tetrahydrofolate + NADH + H(+)</text>
        <dbReference type="Rhea" id="RHEA:19821"/>
        <dbReference type="ChEBI" id="CHEBI:15378"/>
        <dbReference type="ChEBI" id="CHEBI:15636"/>
        <dbReference type="ChEBI" id="CHEBI:18608"/>
        <dbReference type="ChEBI" id="CHEBI:57540"/>
        <dbReference type="ChEBI" id="CHEBI:57945"/>
        <dbReference type="EC" id="1.5.1.54"/>
    </reaction>
    <physiologicalReaction direction="right-to-left" evidence="11">
        <dbReference type="Rhea" id="RHEA:19823"/>
    </physiologicalReaction>
</comment>
<keyword evidence="14" id="KW-1185">Reference proteome</keyword>
<evidence type="ECO:0000256" key="1">
    <source>
        <dbReference type="ARBA" id="ARBA00001974"/>
    </source>
</evidence>
<dbReference type="EC" id="1.5.1.54" evidence="12"/>
<dbReference type="GO" id="GO:0106312">
    <property type="term" value="F:methylenetetrahydrofolate reductase (NADH) activity"/>
    <property type="evidence" value="ECO:0007669"/>
    <property type="project" value="UniProtKB-EC"/>
</dbReference>
<dbReference type="Gene3D" id="3.20.20.220">
    <property type="match status" value="1"/>
</dbReference>
<accession>A0A095SK11</accession>
<comment type="pathway">
    <text evidence="10">Amino-acid biosynthesis; L-methionine biosynthesis via de novo pathway.</text>
</comment>
<keyword evidence="9" id="KW-0486">Methionine biosynthesis</keyword>
<evidence type="ECO:0000256" key="4">
    <source>
        <dbReference type="ARBA" id="ARBA00022605"/>
    </source>
</evidence>
<dbReference type="NCBIfam" id="TIGR00676">
    <property type="entry name" value="fadh2"/>
    <property type="match status" value="1"/>
</dbReference>
<dbReference type="SUPFAM" id="SSF51730">
    <property type="entry name" value="FAD-linked oxidoreductase"/>
    <property type="match status" value="1"/>
</dbReference>
<keyword evidence="6 12" id="KW-0274">FAD</keyword>
<comment type="similarity">
    <text evidence="3 12">Belongs to the methylenetetrahydrofolate reductase family.</text>
</comment>
<dbReference type="CDD" id="cd00537">
    <property type="entry name" value="MTHFR"/>
    <property type="match status" value="1"/>
</dbReference>
<comment type="caution">
    <text evidence="13">The sequence shown here is derived from an EMBL/GenBank/DDBJ whole genome shotgun (WGS) entry which is preliminary data.</text>
</comment>
<keyword evidence="5 12" id="KW-0285">Flavoprotein</keyword>
<dbReference type="Proteomes" id="UP000029444">
    <property type="component" value="Unassembled WGS sequence"/>
</dbReference>
<keyword evidence="4" id="KW-0028">Amino-acid biosynthesis</keyword>
<sequence length="276" mass="30697">MSKRISFEFFPPKTDEGKSKLLATQKKLLVKNPEFFSCTFGAGGSTRDNTRDMVNKLREQHGDTAPHLSCIGQSKEEILELVHGYKNAGVTRIVALRGDLPSGMGYAQSEIKYADELVALIRQETDDHFQLEVAAYPEMHPQARSFEDDIAHLKRKIDAGANSGLTQYFYNADAYGYYMDALRKIGCDAPVYPGIMPILNVANLLRFSNTCGADVPRWLQSKLNDIKDDDAAVKAFGEEVVTRLCERLLAMGAPGLHFYTMNQAGPNLRILDNLGL</sequence>
<dbReference type="GO" id="GO:0071949">
    <property type="term" value="F:FAD binding"/>
    <property type="evidence" value="ECO:0007669"/>
    <property type="project" value="TreeGrafter"/>
</dbReference>
<dbReference type="RefSeq" id="WP_035232502.1">
    <property type="nucleotide sequence ID" value="NZ_ARXV01000006.1"/>
</dbReference>
<organism evidence="13 14">
    <name type="scientific">Alcanivorax nanhaiticus</name>
    <dbReference type="NCBI Taxonomy" id="1177154"/>
    <lineage>
        <taxon>Bacteria</taxon>
        <taxon>Pseudomonadati</taxon>
        <taxon>Pseudomonadota</taxon>
        <taxon>Gammaproteobacteria</taxon>
        <taxon>Oceanospirillales</taxon>
        <taxon>Alcanivoracaceae</taxon>
        <taxon>Alcanivorax</taxon>
    </lineage>
</organism>